<dbReference type="Gene3D" id="1.20.120.560">
    <property type="entry name" value="alix/aip1 in complex with the ypdl late domain"/>
    <property type="match status" value="1"/>
</dbReference>
<evidence type="ECO:0000256" key="1">
    <source>
        <dbReference type="ARBA" id="ARBA00004177"/>
    </source>
</evidence>
<comment type="caution">
    <text evidence="7">The sequence shown here is derived from an EMBL/GenBank/DDBJ whole genome shotgun (WGS) entry which is preliminary data.</text>
</comment>
<keyword evidence="3" id="KW-0963">Cytoplasm</keyword>
<keyword evidence="4" id="KW-0967">Endosome</keyword>
<evidence type="ECO:0000256" key="3">
    <source>
        <dbReference type="ARBA" id="ARBA00022490"/>
    </source>
</evidence>
<keyword evidence="5" id="KW-0175">Coiled coil</keyword>
<protein>
    <recommendedName>
        <fullName evidence="6">BRO1 domain-containing protein</fullName>
    </recommendedName>
</protein>
<dbReference type="PANTHER" id="PTHR23030:SF30">
    <property type="entry name" value="TYROSINE-PROTEIN PHOSPHATASE NON-RECEPTOR TYPE 23"/>
    <property type="match status" value="1"/>
</dbReference>
<dbReference type="Gene3D" id="1.20.140.50">
    <property type="entry name" value="alix/aip1 like domains"/>
    <property type="match status" value="1"/>
</dbReference>
<gene>
    <name evidence="7" type="ORF">GAYE_SCF13G3421</name>
</gene>
<dbReference type="GO" id="GO:0005768">
    <property type="term" value="C:endosome"/>
    <property type="evidence" value="ECO:0007669"/>
    <property type="project" value="UniProtKB-SubCell"/>
</dbReference>
<dbReference type="EMBL" id="JANCYU010000031">
    <property type="protein sequence ID" value="KAK4525513.1"/>
    <property type="molecule type" value="Genomic_DNA"/>
</dbReference>
<dbReference type="SMART" id="SM01041">
    <property type="entry name" value="BRO1"/>
    <property type="match status" value="1"/>
</dbReference>
<accession>A0AAV9IDQ0</accession>
<feature type="domain" description="BRO1" evidence="6">
    <location>
        <begin position="4"/>
        <end position="426"/>
    </location>
</feature>
<evidence type="ECO:0000313" key="8">
    <source>
        <dbReference type="Proteomes" id="UP001300502"/>
    </source>
</evidence>
<dbReference type="AlphaFoldDB" id="A0AAV9IDQ0"/>
<dbReference type="Pfam" id="PF03097">
    <property type="entry name" value="BRO1"/>
    <property type="match status" value="1"/>
</dbReference>
<dbReference type="InterPro" id="IPR025304">
    <property type="entry name" value="ALIX_V_dom"/>
</dbReference>
<reference evidence="7 8" key="1">
    <citation type="submission" date="2022-07" db="EMBL/GenBank/DDBJ databases">
        <title>Genome-wide signatures of adaptation to extreme environments.</title>
        <authorList>
            <person name="Cho C.H."/>
            <person name="Yoon H.S."/>
        </authorList>
    </citation>
    <scope>NUCLEOTIDE SEQUENCE [LARGE SCALE GENOMIC DNA]</scope>
    <source>
        <strain evidence="7 8">108.79 E11</strain>
    </source>
</reference>
<evidence type="ECO:0000256" key="2">
    <source>
        <dbReference type="ARBA" id="ARBA00004496"/>
    </source>
</evidence>
<dbReference type="Proteomes" id="UP001300502">
    <property type="component" value="Unassembled WGS sequence"/>
</dbReference>
<dbReference type="InterPro" id="IPR038499">
    <property type="entry name" value="BRO1_sf"/>
</dbReference>
<evidence type="ECO:0000256" key="5">
    <source>
        <dbReference type="SAM" id="Coils"/>
    </source>
</evidence>
<dbReference type="Pfam" id="PF13949">
    <property type="entry name" value="ALIX_LYPXL_bnd"/>
    <property type="match status" value="1"/>
</dbReference>
<evidence type="ECO:0000256" key="4">
    <source>
        <dbReference type="ARBA" id="ARBA00022753"/>
    </source>
</evidence>
<feature type="coiled-coil region" evidence="5">
    <location>
        <begin position="470"/>
        <end position="497"/>
    </location>
</feature>
<dbReference type="PANTHER" id="PTHR23030">
    <property type="entry name" value="PCD6 INTERACTING PROTEIN-RELATED"/>
    <property type="match status" value="1"/>
</dbReference>
<name>A0AAV9IDQ0_9RHOD</name>
<proteinExistence type="predicted"/>
<organism evidence="7 8">
    <name type="scientific">Galdieria yellowstonensis</name>
    <dbReference type="NCBI Taxonomy" id="3028027"/>
    <lineage>
        <taxon>Eukaryota</taxon>
        <taxon>Rhodophyta</taxon>
        <taxon>Bangiophyceae</taxon>
        <taxon>Galdieriales</taxon>
        <taxon>Galdieriaceae</taxon>
        <taxon>Galdieria</taxon>
    </lineage>
</organism>
<comment type="subcellular location">
    <subcellularLocation>
        <location evidence="2">Cytoplasm</location>
    </subcellularLocation>
    <subcellularLocation>
        <location evidence="1">Endosome</location>
    </subcellularLocation>
</comment>
<evidence type="ECO:0000259" key="6">
    <source>
        <dbReference type="PROSITE" id="PS51180"/>
    </source>
</evidence>
<dbReference type="PROSITE" id="PS51180">
    <property type="entry name" value="BRO1"/>
    <property type="match status" value="1"/>
</dbReference>
<dbReference type="InterPro" id="IPR004328">
    <property type="entry name" value="BRO1_dom"/>
</dbReference>
<keyword evidence="8" id="KW-1185">Reference proteome</keyword>
<sequence length="743" mass="83840">MQAWTFRLPLKKSEKIDFELAVQERFSSGNKALEDFLGVNLENDENYWTNVSKGLKCLSRRRDEAVGVNSGVTDLVGCQNLKESIRQYFAALEFVARRLDFTDKGAQIAFVWYDVFNPLKKAKQRHIALERTCLAFNLAVCELIAANCLASDCLGGKSDASLFEEACRKYQIAAGHLSVLCNSPPDGSVTLDLGLEALNVFRAASLASAQTCMCEYAQRKGMKDANVAVLCAGASSTWLQVVQKSRVKLLSGDRTYKQIGDCAEYLSVFYQREAELRMSQVNSERNEKGEQIARLNKAISLSHSLKKLSKTLTQCPCFPGILTLKNRAEQVTEKLPSILKTAEKDNNFIFMQTIPSSVSSIQSRVSIKSADVSDTLSNVNIEDDILSGFHGLVPLHLRNAASNFESELKSILNYHLRELYQQTSILKDKISAVEQYLFSGQSHGPLSSEVLPEHINAICFLRDNGGWSRLEERRRQIENLNAEVRKILSSCKQVLDKERDRALIAGARISNGLRSYDENSSPVTRGYKQELKRLEDQLESAVRADNYVSTRMEQTERSIKSLESFELHRDGGQRKVSLMNEALNQVPHEYIDARDALIERIETAKNLVARRQRLQETLKQEFTPELTASLLASSDQSVEETLHSHIEEQKNRMKNLIQGQIEEQEKILFQLEDAYSLLRSMEGDLNKALLEVQDRIRNATKICDSWKEIKTALDQGLKFYQTALRSATQLKNNVETLANNSSY</sequence>
<evidence type="ECO:0000313" key="7">
    <source>
        <dbReference type="EMBL" id="KAK4525513.1"/>
    </source>
</evidence>
<dbReference type="Gene3D" id="1.25.40.280">
    <property type="entry name" value="alix/aip1 like domains"/>
    <property type="match status" value="1"/>
</dbReference>
<dbReference type="GO" id="GO:0043328">
    <property type="term" value="P:protein transport to vacuole involved in ubiquitin-dependent protein catabolic process via the multivesicular body sorting pathway"/>
    <property type="evidence" value="ECO:0007669"/>
    <property type="project" value="TreeGrafter"/>
</dbReference>